<keyword evidence="3" id="KW-0964">Secreted</keyword>
<feature type="domain" description="Crinkler effector protein N-terminal" evidence="4">
    <location>
        <begin position="4"/>
        <end position="85"/>
    </location>
</feature>
<dbReference type="Pfam" id="PF20147">
    <property type="entry name" value="Crinkler"/>
    <property type="match status" value="1"/>
</dbReference>
<protein>
    <recommendedName>
        <fullName evidence="4">Crinkler effector protein N-terminal domain-containing protein</fullName>
    </recommendedName>
</protein>
<dbReference type="AlphaFoldDB" id="A0A6A4D7Q4"/>
<evidence type="ECO:0000256" key="1">
    <source>
        <dbReference type="ARBA" id="ARBA00004340"/>
    </source>
</evidence>
<sequence length="215" mass="23945">MVEISLCYAVVGEPRTGSGVKIDDSARVWQLREAIAQELPDRLKCTAVELQLFLGKKDEGRGPWLTRAEVMNGVVDTNGLKELDDEWAPLFLVGLSEKEVRVQPTMEEVKERRTPVHLLVMLPNTLRIGVDERYAETISSYMKIADRLKNSEEVESLSRHLAEVSSVEGTAPTPFTVLENSSGTGKTQMAFNLQARGECDVFYIVCGRPGDCEQD</sequence>
<feature type="non-terminal residue" evidence="5">
    <location>
        <position position="215"/>
    </location>
</feature>
<name>A0A6A4D7Q4_9STRA</name>
<comment type="subcellular location">
    <subcellularLocation>
        <location evidence="1">Host cell</location>
    </subcellularLocation>
    <subcellularLocation>
        <location evidence="2">Secreted</location>
    </subcellularLocation>
</comment>
<proteinExistence type="predicted"/>
<accession>A0A6A4D7Q4</accession>
<gene>
    <name evidence="5" type="ORF">PR003_g22520</name>
</gene>
<reference evidence="5 6" key="1">
    <citation type="submission" date="2018-08" db="EMBL/GenBank/DDBJ databases">
        <title>Genomic investigation of the strawberry pathogen Phytophthora fragariae indicates pathogenicity is determined by transcriptional variation in three key races.</title>
        <authorList>
            <person name="Adams T.M."/>
            <person name="Armitage A.D."/>
            <person name="Sobczyk M.K."/>
            <person name="Bates H.J."/>
            <person name="Dunwell J.M."/>
            <person name="Nellist C.F."/>
            <person name="Harrison R.J."/>
        </authorList>
    </citation>
    <scope>NUCLEOTIDE SEQUENCE [LARGE SCALE GENOMIC DNA]</scope>
    <source>
        <strain evidence="5 6">SCRP333</strain>
    </source>
</reference>
<evidence type="ECO:0000256" key="3">
    <source>
        <dbReference type="ARBA" id="ARBA00022525"/>
    </source>
</evidence>
<organism evidence="5 6">
    <name type="scientific">Phytophthora rubi</name>
    <dbReference type="NCBI Taxonomy" id="129364"/>
    <lineage>
        <taxon>Eukaryota</taxon>
        <taxon>Sar</taxon>
        <taxon>Stramenopiles</taxon>
        <taxon>Oomycota</taxon>
        <taxon>Peronosporomycetes</taxon>
        <taxon>Peronosporales</taxon>
        <taxon>Peronosporaceae</taxon>
        <taxon>Phytophthora</taxon>
    </lineage>
</organism>
<comment type="caution">
    <text evidence="5">The sequence shown here is derived from an EMBL/GenBank/DDBJ whole genome shotgun (WGS) entry which is preliminary data.</text>
</comment>
<evidence type="ECO:0000313" key="5">
    <source>
        <dbReference type="EMBL" id="KAE9301427.1"/>
    </source>
</evidence>
<keyword evidence="6" id="KW-1185">Reference proteome</keyword>
<dbReference type="EMBL" id="QXFT01002241">
    <property type="protein sequence ID" value="KAE9301427.1"/>
    <property type="molecule type" value="Genomic_DNA"/>
</dbReference>
<dbReference type="InterPro" id="IPR045379">
    <property type="entry name" value="Crinkler_N"/>
</dbReference>
<dbReference type="GO" id="GO:0005576">
    <property type="term" value="C:extracellular region"/>
    <property type="evidence" value="ECO:0007669"/>
    <property type="project" value="UniProtKB-SubCell"/>
</dbReference>
<evidence type="ECO:0000256" key="2">
    <source>
        <dbReference type="ARBA" id="ARBA00004613"/>
    </source>
</evidence>
<evidence type="ECO:0000259" key="4">
    <source>
        <dbReference type="Pfam" id="PF20147"/>
    </source>
</evidence>
<dbReference type="Proteomes" id="UP000434957">
    <property type="component" value="Unassembled WGS sequence"/>
</dbReference>
<dbReference type="GO" id="GO:0043657">
    <property type="term" value="C:host cell"/>
    <property type="evidence" value="ECO:0007669"/>
    <property type="project" value="UniProtKB-SubCell"/>
</dbReference>
<evidence type="ECO:0000313" key="6">
    <source>
        <dbReference type="Proteomes" id="UP000434957"/>
    </source>
</evidence>